<accession>A0A0F8ZQ28</accession>
<dbReference type="InterPro" id="IPR004843">
    <property type="entry name" value="Calcineurin-like_PHP"/>
</dbReference>
<dbReference type="InterPro" id="IPR029052">
    <property type="entry name" value="Metallo-depent_PP-like"/>
</dbReference>
<feature type="non-terminal residue" evidence="2">
    <location>
        <position position="1"/>
    </location>
</feature>
<dbReference type="EMBL" id="LAZR01046700">
    <property type="protein sequence ID" value="KKK95923.1"/>
    <property type="molecule type" value="Genomic_DNA"/>
</dbReference>
<dbReference type="GO" id="GO:0016787">
    <property type="term" value="F:hydrolase activity"/>
    <property type="evidence" value="ECO:0007669"/>
    <property type="project" value="InterPro"/>
</dbReference>
<organism evidence="2">
    <name type="scientific">marine sediment metagenome</name>
    <dbReference type="NCBI Taxonomy" id="412755"/>
    <lineage>
        <taxon>unclassified sequences</taxon>
        <taxon>metagenomes</taxon>
        <taxon>ecological metagenomes</taxon>
    </lineage>
</organism>
<feature type="domain" description="Calcineurin-like phosphoesterase" evidence="1">
    <location>
        <begin position="11"/>
        <end position="142"/>
    </location>
</feature>
<dbReference type="Pfam" id="PF00149">
    <property type="entry name" value="Metallophos"/>
    <property type="match status" value="1"/>
</dbReference>
<evidence type="ECO:0000259" key="1">
    <source>
        <dbReference type="Pfam" id="PF00149"/>
    </source>
</evidence>
<dbReference type="SUPFAM" id="SSF56300">
    <property type="entry name" value="Metallo-dependent phosphatases"/>
    <property type="match status" value="1"/>
</dbReference>
<dbReference type="AlphaFoldDB" id="A0A0F8ZQ28"/>
<reference evidence="2" key="1">
    <citation type="journal article" date="2015" name="Nature">
        <title>Complex archaea that bridge the gap between prokaryotes and eukaryotes.</title>
        <authorList>
            <person name="Spang A."/>
            <person name="Saw J.H."/>
            <person name="Jorgensen S.L."/>
            <person name="Zaremba-Niedzwiedzka K."/>
            <person name="Martijn J."/>
            <person name="Lind A.E."/>
            <person name="van Eijk R."/>
            <person name="Schleper C."/>
            <person name="Guy L."/>
            <person name="Ettema T.J."/>
        </authorList>
    </citation>
    <scope>NUCLEOTIDE SEQUENCE</scope>
</reference>
<evidence type="ECO:0000313" key="2">
    <source>
        <dbReference type="EMBL" id="KKK95923.1"/>
    </source>
</evidence>
<proteinExistence type="predicted"/>
<name>A0A0F8ZQ28_9ZZZZ</name>
<comment type="caution">
    <text evidence="2">The sequence shown here is derived from an EMBL/GenBank/DDBJ whole genome shotgun (WGS) entry which is preliminary data.</text>
</comment>
<gene>
    <name evidence="2" type="ORF">LCGC14_2667970</name>
</gene>
<protein>
    <recommendedName>
        <fullName evidence="1">Calcineurin-like phosphoesterase domain-containing protein</fullName>
    </recommendedName>
</protein>
<sequence>EEEVGDINMSRILGVGDPHGPVDHPGYRPFCQDIYDEYNCDTAVIIGDLADQQAISFHAINPDCPGPSDEYELTKMCMRKWYEAFSDALICIGNHDERVIRKAQSVGIPAKYLRNYNEIWNTPGWLWEYEHHIDDVCFLHGTARSGINPAWNVMAKKMKSVVMGHCHSRAGVKFRTVHDKRYFAMDTGCGIDIDAFQFAYGKHCDERPILGCGVIIDSIPYYEIMPCGPGELYHRSNF</sequence>